<accession>A0ABR8DX09</accession>
<organism evidence="2 3">
    <name type="scientific">Nostoc flagelliforme FACHB-838</name>
    <dbReference type="NCBI Taxonomy" id="2692904"/>
    <lineage>
        <taxon>Bacteria</taxon>
        <taxon>Bacillati</taxon>
        <taxon>Cyanobacteriota</taxon>
        <taxon>Cyanophyceae</taxon>
        <taxon>Nostocales</taxon>
        <taxon>Nostocaceae</taxon>
        <taxon>Nostoc</taxon>
    </lineage>
</organism>
<protein>
    <recommendedName>
        <fullName evidence="1">CopG-like ribbon-helix-helix domain-containing protein</fullName>
    </recommendedName>
</protein>
<name>A0ABR8DX09_9NOSO</name>
<evidence type="ECO:0000313" key="3">
    <source>
        <dbReference type="Proteomes" id="UP000623440"/>
    </source>
</evidence>
<sequence length="62" mass="7090">MPTGTRLNIYFTDEDDLALYDLISAEAKTEKRSMSQMVKLLASEALTARHTKKTKLKKQDED</sequence>
<proteinExistence type="predicted"/>
<feature type="domain" description="CopG-like ribbon-helix-helix" evidence="1">
    <location>
        <begin position="5"/>
        <end position="49"/>
    </location>
</feature>
<evidence type="ECO:0000259" key="1">
    <source>
        <dbReference type="Pfam" id="PF07878"/>
    </source>
</evidence>
<keyword evidence="3" id="KW-1185">Reference proteome</keyword>
<comment type="caution">
    <text evidence="2">The sequence shown here is derived from an EMBL/GenBank/DDBJ whole genome shotgun (WGS) entry which is preliminary data.</text>
</comment>
<reference evidence="2 3" key="1">
    <citation type="journal article" date="2020" name="ISME J.">
        <title>Comparative genomics reveals insights into cyanobacterial evolution and habitat adaptation.</title>
        <authorList>
            <person name="Chen M.Y."/>
            <person name="Teng W.K."/>
            <person name="Zhao L."/>
            <person name="Hu C.X."/>
            <person name="Zhou Y.K."/>
            <person name="Han B.P."/>
            <person name="Song L.R."/>
            <person name="Shu W.S."/>
        </authorList>
    </citation>
    <scope>NUCLEOTIDE SEQUENCE [LARGE SCALE GENOMIC DNA]</scope>
    <source>
        <strain evidence="2 3">FACHB-838</strain>
    </source>
</reference>
<dbReference type="RefSeq" id="WP_069073851.1">
    <property type="nucleotide sequence ID" value="NZ_JACJSI010000094.1"/>
</dbReference>
<dbReference type="InterPro" id="IPR012869">
    <property type="entry name" value="RHH_5"/>
</dbReference>
<dbReference type="Proteomes" id="UP000623440">
    <property type="component" value="Unassembled WGS sequence"/>
</dbReference>
<gene>
    <name evidence="2" type="ORF">H6G97_29155</name>
</gene>
<dbReference type="Pfam" id="PF07878">
    <property type="entry name" value="RHH_5"/>
    <property type="match status" value="1"/>
</dbReference>
<evidence type="ECO:0000313" key="2">
    <source>
        <dbReference type="EMBL" id="MBD2533411.1"/>
    </source>
</evidence>
<dbReference type="EMBL" id="JACJSI010000094">
    <property type="protein sequence ID" value="MBD2533411.1"/>
    <property type="molecule type" value="Genomic_DNA"/>
</dbReference>